<evidence type="ECO:0000256" key="4">
    <source>
        <dbReference type="RuleBase" id="RU003744"/>
    </source>
</evidence>
<evidence type="ECO:0000313" key="8">
    <source>
        <dbReference type="EMBL" id="QEX19726.1"/>
    </source>
</evidence>
<dbReference type="AlphaFoldDB" id="A0A5J6MYJ3"/>
<dbReference type="InterPro" id="IPR018313">
    <property type="entry name" value="SBP_3_CS"/>
</dbReference>
<keyword evidence="3 5" id="KW-0732">Signal</keyword>
<dbReference type="GO" id="GO:0030313">
    <property type="term" value="C:cell envelope"/>
    <property type="evidence" value="ECO:0007669"/>
    <property type="project" value="UniProtKB-SubCell"/>
</dbReference>
<proteinExistence type="inferred from homology"/>
<dbReference type="PANTHER" id="PTHR35936:SF17">
    <property type="entry name" value="ARGININE-BINDING EXTRACELLULAR PROTEIN ARTP"/>
    <property type="match status" value="1"/>
</dbReference>
<dbReference type="PANTHER" id="PTHR35936">
    <property type="entry name" value="MEMBRANE-BOUND LYTIC MUREIN TRANSGLYCOSYLASE F"/>
    <property type="match status" value="1"/>
</dbReference>
<dbReference type="Pfam" id="PF00497">
    <property type="entry name" value="SBP_bac_3"/>
    <property type="match status" value="1"/>
</dbReference>
<feature type="domain" description="Ionotropic glutamate receptor C-terminal" evidence="7">
    <location>
        <begin position="23"/>
        <end position="254"/>
    </location>
</feature>
<feature type="chain" id="PRO_5023936880" evidence="5">
    <location>
        <begin position="20"/>
        <end position="259"/>
    </location>
</feature>
<dbReference type="InterPro" id="IPR001320">
    <property type="entry name" value="Iontro_rcpt_C"/>
</dbReference>
<evidence type="ECO:0000256" key="2">
    <source>
        <dbReference type="ARBA" id="ARBA00010333"/>
    </source>
</evidence>
<dbReference type="EMBL" id="CP042906">
    <property type="protein sequence ID" value="QEX19726.1"/>
    <property type="molecule type" value="Genomic_DNA"/>
</dbReference>
<evidence type="ECO:0000256" key="5">
    <source>
        <dbReference type="SAM" id="SignalP"/>
    </source>
</evidence>
<evidence type="ECO:0000259" key="7">
    <source>
        <dbReference type="SMART" id="SM00079"/>
    </source>
</evidence>
<name>A0A5J6MYJ3_9PROT</name>
<protein>
    <submittedName>
        <fullName evidence="8">ABC transporter substrate-binding protein</fullName>
    </submittedName>
</protein>
<comment type="subcellular location">
    <subcellularLocation>
        <location evidence="1">Cell envelope</location>
    </subcellularLocation>
</comment>
<dbReference type="Gene3D" id="3.40.190.10">
    <property type="entry name" value="Periplasmic binding protein-like II"/>
    <property type="match status" value="2"/>
</dbReference>
<keyword evidence="9" id="KW-1185">Reference proteome</keyword>
<feature type="domain" description="Solute-binding protein family 3/N-terminal" evidence="6">
    <location>
        <begin position="23"/>
        <end position="255"/>
    </location>
</feature>
<accession>A0A5J6MYJ3</accession>
<sequence length="259" mass="27603">MTLTLAAAALAFATASASADSMKITIATEGAYAPFNFVADDGSLQGFDVDIAKALCAKIKAECTIIKQDWDGMIPGLLAKKYDAIVASMSITAERKQKIDFTGKYYNTPAVIVARKDSAIKIGADGHIDPASMKGLKIGAQRATIHENFARANFPGAEVVVYDTADNANLDLMSGRLDARIDDILALESGVLKQDGGADYQIFGKGWTGGILGDGAGIGVRKEDTKLRDALSQAILDIRADGTYKKINDKYFNFDVYGD</sequence>
<comment type="similarity">
    <text evidence="2 4">Belongs to the bacterial solute-binding protein 3 family.</text>
</comment>
<gene>
    <name evidence="8" type="ORF">FRZ44_50410</name>
</gene>
<dbReference type="GO" id="GO:0015276">
    <property type="term" value="F:ligand-gated monoatomic ion channel activity"/>
    <property type="evidence" value="ECO:0007669"/>
    <property type="project" value="InterPro"/>
</dbReference>
<dbReference type="KEGG" id="htq:FRZ44_50410"/>
<dbReference type="Proteomes" id="UP000326202">
    <property type="component" value="Chromosome"/>
</dbReference>
<feature type="signal peptide" evidence="5">
    <location>
        <begin position="1"/>
        <end position="19"/>
    </location>
</feature>
<evidence type="ECO:0000256" key="1">
    <source>
        <dbReference type="ARBA" id="ARBA00004196"/>
    </source>
</evidence>
<dbReference type="PROSITE" id="PS01039">
    <property type="entry name" value="SBP_BACTERIAL_3"/>
    <property type="match status" value="1"/>
</dbReference>
<dbReference type="SMART" id="SM00062">
    <property type="entry name" value="PBPb"/>
    <property type="match status" value="1"/>
</dbReference>
<evidence type="ECO:0000256" key="3">
    <source>
        <dbReference type="ARBA" id="ARBA00022729"/>
    </source>
</evidence>
<dbReference type="SUPFAM" id="SSF53850">
    <property type="entry name" value="Periplasmic binding protein-like II"/>
    <property type="match status" value="1"/>
</dbReference>
<evidence type="ECO:0000259" key="6">
    <source>
        <dbReference type="SMART" id="SM00062"/>
    </source>
</evidence>
<reference evidence="8 9" key="1">
    <citation type="submission" date="2019-08" db="EMBL/GenBank/DDBJ databases">
        <title>Hyperibacter terrae gen. nov., sp. nov. and Hyperibacter viscosus sp. nov., two new members in the family Rhodospirillaceae isolated from the rhizosphere of Hypericum perforatum.</title>
        <authorList>
            <person name="Noviana Z."/>
        </authorList>
    </citation>
    <scope>NUCLEOTIDE SEQUENCE [LARGE SCALE GENOMIC DNA]</scope>
    <source>
        <strain evidence="8 9">R5913</strain>
    </source>
</reference>
<organism evidence="8 9">
    <name type="scientific">Hypericibacter terrae</name>
    <dbReference type="NCBI Taxonomy" id="2602015"/>
    <lineage>
        <taxon>Bacteria</taxon>
        <taxon>Pseudomonadati</taxon>
        <taxon>Pseudomonadota</taxon>
        <taxon>Alphaproteobacteria</taxon>
        <taxon>Rhodospirillales</taxon>
        <taxon>Dongiaceae</taxon>
        <taxon>Hypericibacter</taxon>
    </lineage>
</organism>
<dbReference type="GO" id="GO:0016020">
    <property type="term" value="C:membrane"/>
    <property type="evidence" value="ECO:0007669"/>
    <property type="project" value="InterPro"/>
</dbReference>
<dbReference type="InterPro" id="IPR001638">
    <property type="entry name" value="Solute-binding_3/MltF_N"/>
</dbReference>
<evidence type="ECO:0000313" key="9">
    <source>
        <dbReference type="Proteomes" id="UP000326202"/>
    </source>
</evidence>
<dbReference type="SMART" id="SM00079">
    <property type="entry name" value="PBPe"/>
    <property type="match status" value="1"/>
</dbReference>